<accession>A0A2A2LAA5</accession>
<keyword evidence="1" id="KW-0472">Membrane</keyword>
<sequence>MGQKASSLQTDTVELKKILDEQMEDEIALQESNILWKQAYERYEKRERFGWLILGGATTLTTMMMCAIHYKRKECIIPIIPIVMVIGYEYDGLYGERFAKIRENAYFFLNDKKSEIKFAPIDLKQIDAYRSSRHF</sequence>
<dbReference type="AlphaFoldDB" id="A0A2A2LAA5"/>
<dbReference type="Pfam" id="PF10166">
    <property type="entry name" value="DUF2368"/>
    <property type="match status" value="1"/>
</dbReference>
<evidence type="ECO:0000313" key="2">
    <source>
        <dbReference type="EMBL" id="PAV82967.1"/>
    </source>
</evidence>
<evidence type="ECO:0000256" key="1">
    <source>
        <dbReference type="SAM" id="Phobius"/>
    </source>
</evidence>
<dbReference type="PANTHER" id="PTHR13411:SF6">
    <property type="entry name" value="PLASMINOGEN RECEPTOR (KT)"/>
    <property type="match status" value="1"/>
</dbReference>
<dbReference type="EMBL" id="LIAE01007010">
    <property type="protein sequence ID" value="PAV82967.1"/>
    <property type="molecule type" value="Genomic_DNA"/>
</dbReference>
<reference evidence="2 3" key="1">
    <citation type="journal article" date="2017" name="Curr. Biol.">
        <title>Genome architecture and evolution of a unichromosomal asexual nematode.</title>
        <authorList>
            <person name="Fradin H."/>
            <person name="Zegar C."/>
            <person name="Gutwein M."/>
            <person name="Lucas J."/>
            <person name="Kovtun M."/>
            <person name="Corcoran D."/>
            <person name="Baugh L.R."/>
            <person name="Kiontke K."/>
            <person name="Gunsalus K."/>
            <person name="Fitch D.H."/>
            <person name="Piano F."/>
        </authorList>
    </citation>
    <scope>NUCLEOTIDE SEQUENCE [LARGE SCALE GENOMIC DNA]</scope>
    <source>
        <strain evidence="2">PF1309</strain>
    </source>
</reference>
<evidence type="ECO:0008006" key="4">
    <source>
        <dbReference type="Google" id="ProtNLM"/>
    </source>
</evidence>
<proteinExistence type="predicted"/>
<dbReference type="STRING" id="2018661.A0A2A2LAA5"/>
<comment type="caution">
    <text evidence="2">The sequence shown here is derived from an EMBL/GenBank/DDBJ whole genome shotgun (WGS) entry which is preliminary data.</text>
</comment>
<name>A0A2A2LAA5_9BILA</name>
<keyword evidence="3" id="KW-1185">Reference proteome</keyword>
<keyword evidence="1" id="KW-1133">Transmembrane helix</keyword>
<protein>
    <recommendedName>
        <fullName evidence="4">Plasminogen receptor (KT)</fullName>
    </recommendedName>
</protein>
<dbReference type="InterPro" id="IPR019319">
    <property type="entry name" value="Plg-R(KT)"/>
</dbReference>
<feature type="transmembrane region" description="Helical" evidence="1">
    <location>
        <begin position="49"/>
        <end position="70"/>
    </location>
</feature>
<organism evidence="2 3">
    <name type="scientific">Diploscapter pachys</name>
    <dbReference type="NCBI Taxonomy" id="2018661"/>
    <lineage>
        <taxon>Eukaryota</taxon>
        <taxon>Metazoa</taxon>
        <taxon>Ecdysozoa</taxon>
        <taxon>Nematoda</taxon>
        <taxon>Chromadorea</taxon>
        <taxon>Rhabditida</taxon>
        <taxon>Rhabditina</taxon>
        <taxon>Rhabditomorpha</taxon>
        <taxon>Rhabditoidea</taxon>
        <taxon>Rhabditidae</taxon>
        <taxon>Diploscapter</taxon>
    </lineage>
</organism>
<gene>
    <name evidence="2" type="ORF">WR25_08190</name>
</gene>
<keyword evidence="1" id="KW-0812">Transmembrane</keyword>
<dbReference type="PANTHER" id="PTHR13411">
    <property type="entry name" value="PLASMINOGEN RECEPTOR (KT)"/>
    <property type="match status" value="1"/>
</dbReference>
<evidence type="ECO:0000313" key="3">
    <source>
        <dbReference type="Proteomes" id="UP000218231"/>
    </source>
</evidence>
<dbReference type="GO" id="GO:0005886">
    <property type="term" value="C:plasma membrane"/>
    <property type="evidence" value="ECO:0007669"/>
    <property type="project" value="InterPro"/>
</dbReference>
<dbReference type="Proteomes" id="UP000218231">
    <property type="component" value="Unassembled WGS sequence"/>
</dbReference>